<dbReference type="GO" id="GO:0046872">
    <property type="term" value="F:metal ion binding"/>
    <property type="evidence" value="ECO:0007669"/>
    <property type="project" value="InterPro"/>
</dbReference>
<dbReference type="Pfam" id="PF00465">
    <property type="entry name" value="Fe-ADH"/>
    <property type="match status" value="1"/>
</dbReference>
<feature type="domain" description="Fe-containing alcohol dehydrogenase-like C-terminal" evidence="12">
    <location>
        <begin position="274"/>
        <end position="462"/>
    </location>
</feature>
<dbReference type="RefSeq" id="XP_025834336.1">
    <property type="nucleotide sequence ID" value="XM_025978551.1"/>
</dbReference>
<dbReference type="EC" id="1.1.99.24" evidence="4"/>
<keyword evidence="7" id="KW-0496">Mitochondrion</keyword>
<keyword evidence="6" id="KW-0560">Oxidoreductase</keyword>
<evidence type="ECO:0000256" key="6">
    <source>
        <dbReference type="ARBA" id="ARBA00023002"/>
    </source>
</evidence>
<dbReference type="InterPro" id="IPR039697">
    <property type="entry name" value="Alcohol_dehydrogenase_Fe"/>
</dbReference>
<dbReference type="PANTHER" id="PTHR11496:SF83">
    <property type="entry name" value="HYDROXYACID-OXOACID TRANSHYDROGENASE, MITOCHONDRIAL"/>
    <property type="match status" value="1"/>
</dbReference>
<dbReference type="Gene3D" id="1.20.1090.10">
    <property type="entry name" value="Dehydroquinate synthase-like - alpha domain"/>
    <property type="match status" value="1"/>
</dbReference>
<dbReference type="GO" id="GO:0047988">
    <property type="term" value="F:hydroxyacid-oxoacid transhydrogenase activity"/>
    <property type="evidence" value="ECO:0007669"/>
    <property type="project" value="UniProtKB-EC"/>
</dbReference>
<keyword evidence="5" id="KW-0809">Transit peptide</keyword>
<dbReference type="GeneID" id="108738192"/>
<comment type="catalytic activity">
    <reaction evidence="1">
        <text>(S)-3-hydroxybutanoate + 2-oxoglutarate = (R)-2-hydroxyglutarate + acetoacetate</text>
        <dbReference type="Rhea" id="RHEA:23048"/>
        <dbReference type="ChEBI" id="CHEBI:11047"/>
        <dbReference type="ChEBI" id="CHEBI:13705"/>
        <dbReference type="ChEBI" id="CHEBI:15801"/>
        <dbReference type="ChEBI" id="CHEBI:16810"/>
        <dbReference type="EC" id="1.1.99.24"/>
    </reaction>
</comment>
<evidence type="ECO:0000256" key="9">
    <source>
        <dbReference type="ARBA" id="ARBA00049496"/>
    </source>
</evidence>
<dbReference type="CTD" id="37551"/>
<evidence type="ECO:0000256" key="3">
    <source>
        <dbReference type="ARBA" id="ARBA00010005"/>
    </source>
</evidence>
<comment type="similarity">
    <text evidence="3">Belongs to the iron-containing alcohol dehydrogenase family. Hydroxyacid-oxoacid transhydrogenase subfamily.</text>
</comment>
<accession>A0A7F5RED6</accession>
<dbReference type="AlphaFoldDB" id="A0A7F5RED6"/>
<evidence type="ECO:0000256" key="10">
    <source>
        <dbReference type="ARBA" id="ARBA00070550"/>
    </source>
</evidence>
<sequence length="465" mass="50737">MNLRTKALNLLLELSAGPCKCPAHSSANFFPVSSQLSSNEKEYAFEIISPTVRFGPGVTKEVGLDVLNLNLKNVCVITDSNISKLAPLKVTLDSLAKHQVKFEVYDQVRIEPNEESFKQAARFAIGSNFDGFIAVGGGSVIDTAKAANLYSSYPHADFLDFVNSPLGKGKTIDKPLKPLIAIPTTSGSGSETTAAAIFDYTPKKAKTGIQGRYLRPILGLIDPEHVLSLPERVSAYSGFDVFCHALESFTTLPYTERTPRPSNPSQRPTYQGRNPVSDVWAQFALSTLNKYFERSVFHSDDKKARYNMHLAASMAGVGFGNAGVHLCHALAYPIAGMAKNFNPEGYNKDHPIIPHGLSVVVTAPTVFEFTSPACPERHLRAAELLGANVLNAKKDDAGLILSDVIRTYMQKLKIENGIGALGYTEDDVPRLVEGTLPQKRITKLAPREQSVDDLTQLFKNSMTAY</sequence>
<feature type="domain" description="Alcohol dehydrogenase iron-type/glycerol dehydrogenase GldA" evidence="11">
    <location>
        <begin position="51"/>
        <end position="223"/>
    </location>
</feature>
<evidence type="ECO:0000256" key="2">
    <source>
        <dbReference type="ARBA" id="ARBA00004173"/>
    </source>
</evidence>
<evidence type="ECO:0000313" key="15">
    <source>
        <dbReference type="RefSeq" id="XP_025834341.1"/>
    </source>
</evidence>
<evidence type="ECO:0000259" key="11">
    <source>
        <dbReference type="Pfam" id="PF00465"/>
    </source>
</evidence>
<evidence type="ECO:0000256" key="8">
    <source>
        <dbReference type="ARBA" id="ARBA00024921"/>
    </source>
</evidence>
<evidence type="ECO:0000259" key="12">
    <source>
        <dbReference type="Pfam" id="PF25137"/>
    </source>
</evidence>
<comment type="function">
    <text evidence="8">Catalyzes the cofactor-independent reversible oxidation of gamma-hydroxybutyrate (GHB) to succinic semialdehyde (SSA) coupled to reduction of 2-ketoglutarate (2-KG) to D-2-hydroxyglutarate (D-2-HG). L-3-hydroxybutyrate (L-3-OHB) is also a substrate for HOT when using 2-KG as hydrogen acceptor, resulting in the formation of D-2-HG.</text>
</comment>
<evidence type="ECO:0000256" key="4">
    <source>
        <dbReference type="ARBA" id="ARBA00013182"/>
    </source>
</evidence>
<evidence type="ECO:0000256" key="7">
    <source>
        <dbReference type="ARBA" id="ARBA00023128"/>
    </source>
</evidence>
<comment type="catalytic activity">
    <reaction evidence="9">
        <text>4-hydroxybutanoate + 2-oxoglutarate = (R)-2-hydroxyglutarate + succinate semialdehyde</text>
        <dbReference type="Rhea" id="RHEA:24734"/>
        <dbReference type="ChEBI" id="CHEBI:15801"/>
        <dbReference type="ChEBI" id="CHEBI:16724"/>
        <dbReference type="ChEBI" id="CHEBI:16810"/>
        <dbReference type="ChEBI" id="CHEBI:57706"/>
        <dbReference type="EC" id="1.1.99.24"/>
    </reaction>
</comment>
<dbReference type="OrthoDB" id="339764at2759"/>
<dbReference type="GO" id="GO:0004022">
    <property type="term" value="F:alcohol dehydrogenase (NAD+) activity"/>
    <property type="evidence" value="ECO:0007669"/>
    <property type="project" value="InterPro"/>
</dbReference>
<evidence type="ECO:0000256" key="5">
    <source>
        <dbReference type="ARBA" id="ARBA00022946"/>
    </source>
</evidence>
<protein>
    <recommendedName>
        <fullName evidence="10">Probable hydroxyacid-oxoacid transhydrogenase, mitochondrial</fullName>
        <ecNumber evidence="4">1.1.99.24</ecNumber>
    </recommendedName>
</protein>
<proteinExistence type="inferred from homology"/>
<keyword evidence="13" id="KW-1185">Reference proteome</keyword>
<comment type="subcellular location">
    <subcellularLocation>
        <location evidence="2">Mitochondrion</location>
    </subcellularLocation>
</comment>
<evidence type="ECO:0000313" key="13">
    <source>
        <dbReference type="Proteomes" id="UP000192223"/>
    </source>
</evidence>
<dbReference type="PANTHER" id="PTHR11496">
    <property type="entry name" value="ALCOHOL DEHYDROGENASE"/>
    <property type="match status" value="1"/>
</dbReference>
<evidence type="ECO:0000313" key="14">
    <source>
        <dbReference type="RefSeq" id="XP_025834336.1"/>
    </source>
</evidence>
<reference evidence="14 15" key="1">
    <citation type="submission" date="2025-04" db="UniProtKB">
        <authorList>
            <consortium name="RefSeq"/>
        </authorList>
    </citation>
    <scope>IDENTIFICATION</scope>
    <source>
        <tissue evidence="14 15">Entire body</tissue>
    </source>
</reference>
<dbReference type="InterPro" id="IPR001670">
    <property type="entry name" value="ADH_Fe/GldA"/>
</dbReference>
<dbReference type="RefSeq" id="XP_025834341.1">
    <property type="nucleotide sequence ID" value="XM_025978556.1"/>
</dbReference>
<dbReference type="GO" id="GO:0005739">
    <property type="term" value="C:mitochondrion"/>
    <property type="evidence" value="ECO:0007669"/>
    <property type="project" value="UniProtKB-SubCell"/>
</dbReference>
<dbReference type="FunFam" id="1.20.1090.10:FF:000003">
    <property type="entry name" value="Probable hydroxyacid-oxoacid transhydrogenase, mitochondrial"/>
    <property type="match status" value="1"/>
</dbReference>
<name>A0A7F5RED6_AGRPL</name>
<dbReference type="InterPro" id="IPR042157">
    <property type="entry name" value="HOT"/>
</dbReference>
<dbReference type="SUPFAM" id="SSF56796">
    <property type="entry name" value="Dehydroquinate synthase-like"/>
    <property type="match status" value="1"/>
</dbReference>
<dbReference type="InterPro" id="IPR056798">
    <property type="entry name" value="ADH_Fe_C"/>
</dbReference>
<dbReference type="Gene3D" id="3.40.50.1970">
    <property type="match status" value="1"/>
</dbReference>
<dbReference type="FunFam" id="3.40.50.1970:FF:000003">
    <property type="entry name" value="Alcohol dehydrogenase, iron-containing"/>
    <property type="match status" value="1"/>
</dbReference>
<gene>
    <name evidence="14 15" type="primary">LOC108738192</name>
</gene>
<evidence type="ECO:0000256" key="1">
    <source>
        <dbReference type="ARBA" id="ARBA00000813"/>
    </source>
</evidence>
<organism evidence="13 15">
    <name type="scientific">Agrilus planipennis</name>
    <name type="common">Emerald ash borer</name>
    <name type="synonym">Agrilus marcopoli</name>
    <dbReference type="NCBI Taxonomy" id="224129"/>
    <lineage>
        <taxon>Eukaryota</taxon>
        <taxon>Metazoa</taxon>
        <taxon>Ecdysozoa</taxon>
        <taxon>Arthropoda</taxon>
        <taxon>Hexapoda</taxon>
        <taxon>Insecta</taxon>
        <taxon>Pterygota</taxon>
        <taxon>Neoptera</taxon>
        <taxon>Endopterygota</taxon>
        <taxon>Coleoptera</taxon>
        <taxon>Polyphaga</taxon>
        <taxon>Elateriformia</taxon>
        <taxon>Buprestoidea</taxon>
        <taxon>Buprestidae</taxon>
        <taxon>Agrilinae</taxon>
        <taxon>Agrilus</taxon>
    </lineage>
</organism>
<dbReference type="CDD" id="cd08190">
    <property type="entry name" value="HOT"/>
    <property type="match status" value="1"/>
</dbReference>
<dbReference type="Pfam" id="PF25137">
    <property type="entry name" value="ADH_Fe_C"/>
    <property type="match status" value="1"/>
</dbReference>
<dbReference type="Proteomes" id="UP000192223">
    <property type="component" value="Unplaced"/>
</dbReference>